<dbReference type="AlphaFoldDB" id="A0A1M5UDJ1"/>
<reference evidence="1 2" key="1">
    <citation type="submission" date="2016-11" db="EMBL/GenBank/DDBJ databases">
        <authorList>
            <person name="Jaros S."/>
            <person name="Januszkiewicz K."/>
            <person name="Wedrychowicz H."/>
        </authorList>
    </citation>
    <scope>NUCLEOTIDE SEQUENCE [LARGE SCALE GENOMIC DNA]</scope>
    <source>
        <strain evidence="1 2">DSM 24574</strain>
    </source>
</reference>
<dbReference type="OrthoDB" id="1179861at2"/>
<proteinExistence type="predicted"/>
<dbReference type="Proteomes" id="UP000184212">
    <property type="component" value="Unassembled WGS sequence"/>
</dbReference>
<name>A0A1M5UDJ1_9BACT</name>
<gene>
    <name evidence="1" type="ORF">SAMN04488109_4612</name>
</gene>
<keyword evidence="2" id="KW-1185">Reference proteome</keyword>
<sequence>MRLFLLIFTALFVPSPGDMLTNNNLFLPSTANALPGEGVVILNSYPKAGRYTDSEGHEFGYGITRTTLINVSENPLQLTINFPADSFAFSTLSGSYVKLFLPPDTISFNDMPFDNSSWYVDDDLRPFLNTGLHTPTALQETISPNHERVFYIGALYQKTAGVPRAELVLKDHNLFFRPSRLDSLLIPCGEIIFKK</sequence>
<protein>
    <submittedName>
        <fullName evidence="1">Uncharacterized protein</fullName>
    </submittedName>
</protein>
<organism evidence="1 2">
    <name type="scientific">Chryseolinea serpens</name>
    <dbReference type="NCBI Taxonomy" id="947013"/>
    <lineage>
        <taxon>Bacteria</taxon>
        <taxon>Pseudomonadati</taxon>
        <taxon>Bacteroidota</taxon>
        <taxon>Cytophagia</taxon>
        <taxon>Cytophagales</taxon>
        <taxon>Fulvivirgaceae</taxon>
        <taxon>Chryseolinea</taxon>
    </lineage>
</organism>
<dbReference type="RefSeq" id="WP_143165046.1">
    <property type="nucleotide sequence ID" value="NZ_FQWQ01000003.1"/>
</dbReference>
<dbReference type="EMBL" id="FQWQ01000003">
    <property type="protein sequence ID" value="SHH61029.1"/>
    <property type="molecule type" value="Genomic_DNA"/>
</dbReference>
<accession>A0A1M5UDJ1</accession>
<evidence type="ECO:0000313" key="2">
    <source>
        <dbReference type="Proteomes" id="UP000184212"/>
    </source>
</evidence>
<evidence type="ECO:0000313" key="1">
    <source>
        <dbReference type="EMBL" id="SHH61029.1"/>
    </source>
</evidence>